<evidence type="ECO:0000313" key="11">
    <source>
        <dbReference type="EMBL" id="CAL1548092.1"/>
    </source>
</evidence>
<comment type="function">
    <text evidence="7">Component of the ESCRT-I complex, a regulator of vesicular trafficking process. Required for the sorting of endocytic ubiquitinated cargos into multivesicular bodies.</text>
</comment>
<evidence type="ECO:0000256" key="7">
    <source>
        <dbReference type="ARBA" id="ARBA00053101"/>
    </source>
</evidence>
<dbReference type="GO" id="GO:0019075">
    <property type="term" value="P:virus maturation"/>
    <property type="evidence" value="ECO:0007669"/>
    <property type="project" value="TreeGrafter"/>
</dbReference>
<keyword evidence="6" id="KW-0472">Membrane</keyword>
<dbReference type="GO" id="GO:0042058">
    <property type="term" value="P:regulation of epidermal growth factor receptor signaling pathway"/>
    <property type="evidence" value="ECO:0007669"/>
    <property type="project" value="TreeGrafter"/>
</dbReference>
<dbReference type="AlphaFoldDB" id="A0AAV2IQK4"/>
<name>A0AAV2IQK4_LYMST</name>
<reference evidence="11 12" key="1">
    <citation type="submission" date="2024-04" db="EMBL/GenBank/DDBJ databases">
        <authorList>
            <consortium name="Genoscope - CEA"/>
            <person name="William W."/>
        </authorList>
    </citation>
    <scope>NUCLEOTIDE SEQUENCE [LARGE SCALE GENOMIC DNA]</scope>
</reference>
<feature type="domain" description="UMA" evidence="9">
    <location>
        <begin position="224"/>
        <end position="272"/>
    </location>
</feature>
<comment type="similarity">
    <text evidence="2">Belongs to the MVB12 family.</text>
</comment>
<keyword evidence="3" id="KW-0813">Transport</keyword>
<dbReference type="GO" id="GO:0000813">
    <property type="term" value="C:ESCRT I complex"/>
    <property type="evidence" value="ECO:0007669"/>
    <property type="project" value="InterPro"/>
</dbReference>
<dbReference type="Pfam" id="PF10240">
    <property type="entry name" value="DUF2464"/>
    <property type="match status" value="1"/>
</dbReference>
<dbReference type="Gene3D" id="2.100.10.50">
    <property type="match status" value="1"/>
</dbReference>
<dbReference type="InterPro" id="IPR023341">
    <property type="entry name" value="MABP"/>
</dbReference>
<dbReference type="PANTHER" id="PTHR31547:SF1">
    <property type="entry name" value="MULTIVESICULAR BODY SUBUNIT 12B"/>
    <property type="match status" value="1"/>
</dbReference>
<keyword evidence="5" id="KW-0653">Protein transport</keyword>
<protein>
    <recommendedName>
        <fullName evidence="13">Multivesicular body subunit 12B</fullName>
    </recommendedName>
</protein>
<accession>A0AAV2IQK4</accession>
<proteinExistence type="inferred from homology"/>
<dbReference type="PANTHER" id="PTHR31547">
    <property type="entry name" value="MULTIVESICULAR BODY SUBUNIT 12B"/>
    <property type="match status" value="1"/>
</dbReference>
<dbReference type="Proteomes" id="UP001497497">
    <property type="component" value="Unassembled WGS sequence"/>
</dbReference>
<evidence type="ECO:0000256" key="3">
    <source>
        <dbReference type="ARBA" id="ARBA00022448"/>
    </source>
</evidence>
<dbReference type="InterPro" id="IPR023340">
    <property type="entry name" value="UMA"/>
</dbReference>
<evidence type="ECO:0000256" key="4">
    <source>
        <dbReference type="ARBA" id="ARBA00022753"/>
    </source>
</evidence>
<dbReference type="GO" id="GO:0015031">
    <property type="term" value="P:protein transport"/>
    <property type="evidence" value="ECO:0007669"/>
    <property type="project" value="UniProtKB-KW"/>
</dbReference>
<feature type="region of interest" description="Disordered" evidence="8">
    <location>
        <begin position="198"/>
        <end position="219"/>
    </location>
</feature>
<evidence type="ECO:0000313" key="12">
    <source>
        <dbReference type="Proteomes" id="UP001497497"/>
    </source>
</evidence>
<keyword evidence="4" id="KW-0967">Endosome</keyword>
<evidence type="ECO:0000256" key="8">
    <source>
        <dbReference type="SAM" id="MobiDB-lite"/>
    </source>
</evidence>
<gene>
    <name evidence="11" type="ORF">GSLYS_00021409001</name>
</gene>
<evidence type="ECO:0000256" key="6">
    <source>
        <dbReference type="ARBA" id="ARBA00023136"/>
    </source>
</evidence>
<dbReference type="InterPro" id="IPR018798">
    <property type="entry name" value="MVB12A/B"/>
</dbReference>
<evidence type="ECO:0000256" key="1">
    <source>
        <dbReference type="ARBA" id="ARBA00004633"/>
    </source>
</evidence>
<evidence type="ECO:0000259" key="10">
    <source>
        <dbReference type="PROSITE" id="PS51498"/>
    </source>
</evidence>
<dbReference type="GO" id="GO:0046755">
    <property type="term" value="P:viral budding"/>
    <property type="evidence" value="ECO:0007669"/>
    <property type="project" value="TreeGrafter"/>
</dbReference>
<comment type="caution">
    <text evidence="11">The sequence shown here is derived from an EMBL/GenBank/DDBJ whole genome shotgun (WGS) entry which is preliminary data.</text>
</comment>
<feature type="compositionally biased region" description="Polar residues" evidence="8">
    <location>
        <begin position="201"/>
        <end position="219"/>
    </location>
</feature>
<feature type="domain" description="MABP" evidence="10">
    <location>
        <begin position="6"/>
        <end position="152"/>
    </location>
</feature>
<dbReference type="PROSITE" id="PS51498">
    <property type="entry name" value="MABP"/>
    <property type="match status" value="1"/>
</dbReference>
<keyword evidence="12" id="KW-1185">Reference proteome</keyword>
<evidence type="ECO:0000256" key="2">
    <source>
        <dbReference type="ARBA" id="ARBA00010432"/>
    </source>
</evidence>
<organism evidence="11 12">
    <name type="scientific">Lymnaea stagnalis</name>
    <name type="common">Great pond snail</name>
    <name type="synonym">Helix stagnalis</name>
    <dbReference type="NCBI Taxonomy" id="6523"/>
    <lineage>
        <taxon>Eukaryota</taxon>
        <taxon>Metazoa</taxon>
        <taxon>Spiralia</taxon>
        <taxon>Lophotrochozoa</taxon>
        <taxon>Mollusca</taxon>
        <taxon>Gastropoda</taxon>
        <taxon>Heterobranchia</taxon>
        <taxon>Euthyneura</taxon>
        <taxon>Panpulmonata</taxon>
        <taxon>Hygrophila</taxon>
        <taxon>Lymnaeoidea</taxon>
        <taxon>Lymnaeidae</taxon>
        <taxon>Lymnaea</taxon>
    </lineage>
</organism>
<dbReference type="FunFam" id="2.100.10.50:FF:000002">
    <property type="entry name" value="Multivesicular body subunit 12B"/>
    <property type="match status" value="1"/>
</dbReference>
<dbReference type="GO" id="GO:0031902">
    <property type="term" value="C:late endosome membrane"/>
    <property type="evidence" value="ECO:0007669"/>
    <property type="project" value="UniProtKB-SubCell"/>
</dbReference>
<evidence type="ECO:0000259" key="9">
    <source>
        <dbReference type="PROSITE" id="PS51497"/>
    </source>
</evidence>
<dbReference type="InterPro" id="IPR040297">
    <property type="entry name" value="MVB12B"/>
</dbReference>
<evidence type="ECO:0008006" key="13">
    <source>
        <dbReference type="Google" id="ProtNLM"/>
    </source>
</evidence>
<evidence type="ECO:0000256" key="5">
    <source>
        <dbReference type="ARBA" id="ARBA00022927"/>
    </source>
</evidence>
<dbReference type="PROSITE" id="PS51497">
    <property type="entry name" value="UMA"/>
    <property type="match status" value="1"/>
</dbReference>
<comment type="subcellular location">
    <subcellularLocation>
        <location evidence="1">Late endosome membrane</location>
        <topology evidence="1">Peripheral membrane protein</topology>
    </subcellularLocation>
</comment>
<sequence length="276" mass="30945">MDANQDLPILSVCIVSDPCRCPANHILINKTFDRPEDADLWSNGLFTRRIMRYLCIERQLPTQNQDVLVDVQLISDKESLPAGFTIIDYTTDTKEKAYQKKLICVRMMASSMTQDAITDLIFLSRGQRKPPQGYTLVPGDINNMGICYKMGRLPQIQPAVQDPPSYSKPTQLYTIPAAVASSLPYSSKPPVPVRPLMTGYGTATRTGPPEQSSNNLATSHVNPISGIEWKMNQKYKMILDLQKVNIPVVPEKSLVDLERQYTYDFSVERSVAKISS</sequence>
<dbReference type="EMBL" id="CAXITT010001170">
    <property type="protein sequence ID" value="CAL1548092.1"/>
    <property type="molecule type" value="Genomic_DNA"/>
</dbReference>